<proteinExistence type="predicted"/>
<dbReference type="KEGG" id="dpl:KGM_208289"/>
<evidence type="ECO:0000313" key="1">
    <source>
        <dbReference type="EMBL" id="OWR48125.1"/>
    </source>
</evidence>
<name>A0A212F309_DANPL</name>
<dbReference type="InParanoid" id="A0A212F309"/>
<protein>
    <submittedName>
        <fullName evidence="1">Uncharacterized protein</fullName>
    </submittedName>
</protein>
<keyword evidence="2" id="KW-1185">Reference proteome</keyword>
<sequence>MPVDADYYCTDVVSPGCELTGLRTWKDICLVRNSLFQHQIFVCIGECVCGDGDADTWVATGEWRLAAVGNPR</sequence>
<dbReference type="AlphaFoldDB" id="A0A212F309"/>
<reference evidence="1 2" key="1">
    <citation type="journal article" date="2011" name="Cell">
        <title>The monarch butterfly genome yields insights into long-distance migration.</title>
        <authorList>
            <person name="Zhan S."/>
            <person name="Merlin C."/>
            <person name="Boore J.L."/>
            <person name="Reppert S.M."/>
        </authorList>
    </citation>
    <scope>NUCLEOTIDE SEQUENCE [LARGE SCALE GENOMIC DNA]</scope>
    <source>
        <strain evidence="1">F-2</strain>
    </source>
</reference>
<comment type="caution">
    <text evidence="1">The sequence shown here is derived from an EMBL/GenBank/DDBJ whole genome shotgun (WGS) entry which is preliminary data.</text>
</comment>
<accession>A0A212F309</accession>
<dbReference type="EMBL" id="AGBW02010641">
    <property type="protein sequence ID" value="OWR48125.1"/>
    <property type="molecule type" value="Genomic_DNA"/>
</dbReference>
<organism evidence="1 2">
    <name type="scientific">Danaus plexippus plexippus</name>
    <dbReference type="NCBI Taxonomy" id="278856"/>
    <lineage>
        <taxon>Eukaryota</taxon>
        <taxon>Metazoa</taxon>
        <taxon>Ecdysozoa</taxon>
        <taxon>Arthropoda</taxon>
        <taxon>Hexapoda</taxon>
        <taxon>Insecta</taxon>
        <taxon>Pterygota</taxon>
        <taxon>Neoptera</taxon>
        <taxon>Endopterygota</taxon>
        <taxon>Lepidoptera</taxon>
        <taxon>Glossata</taxon>
        <taxon>Ditrysia</taxon>
        <taxon>Papilionoidea</taxon>
        <taxon>Nymphalidae</taxon>
        <taxon>Danainae</taxon>
        <taxon>Danaini</taxon>
        <taxon>Danaina</taxon>
        <taxon>Danaus</taxon>
        <taxon>Danaus</taxon>
    </lineage>
</organism>
<evidence type="ECO:0000313" key="2">
    <source>
        <dbReference type="Proteomes" id="UP000007151"/>
    </source>
</evidence>
<dbReference type="Proteomes" id="UP000007151">
    <property type="component" value="Unassembled WGS sequence"/>
</dbReference>
<gene>
    <name evidence="1" type="ORF">KGM_208289</name>
</gene>